<evidence type="ECO:0000313" key="1">
    <source>
        <dbReference type="EMBL" id="MDA5111152.1"/>
    </source>
</evidence>
<dbReference type="Proteomes" id="UP001151071">
    <property type="component" value="Unassembled WGS sequence"/>
</dbReference>
<organism evidence="1 2">
    <name type="scientific">Brevibacillus thermoruber</name>
    <dbReference type="NCBI Taxonomy" id="33942"/>
    <lineage>
        <taxon>Bacteria</taxon>
        <taxon>Bacillati</taxon>
        <taxon>Bacillota</taxon>
        <taxon>Bacilli</taxon>
        <taxon>Bacillales</taxon>
        <taxon>Paenibacillaceae</taxon>
        <taxon>Brevibacillus</taxon>
    </lineage>
</organism>
<keyword evidence="2" id="KW-1185">Reference proteome</keyword>
<name>A0A9X3Z5N1_9BACL</name>
<proteinExistence type="predicted"/>
<comment type="caution">
    <text evidence="1">The sequence shown here is derived from an EMBL/GenBank/DDBJ whole genome shotgun (WGS) entry which is preliminary data.</text>
</comment>
<reference evidence="1" key="1">
    <citation type="submission" date="2022-12" db="EMBL/GenBank/DDBJ databases">
        <title>Draft genome sequence of the thermophilic strain Brevibacillus thermoruber HT42, isolated from Los Humeros, Puebla, Mexico, with biotechnological potential.</title>
        <authorList>
            <person name="Lara Sanchez J."/>
            <person name="Solis Palacios R."/>
            <person name="Bustos Baena A.S."/>
            <person name="Ruz Baez A.E."/>
            <person name="Espinosa Luna G."/>
            <person name="Oliart Ros R.M."/>
        </authorList>
    </citation>
    <scope>NUCLEOTIDE SEQUENCE</scope>
    <source>
        <strain evidence="1">HT42</strain>
    </source>
</reference>
<dbReference type="EMBL" id="JAPYYP010000112">
    <property type="protein sequence ID" value="MDA5111152.1"/>
    <property type="molecule type" value="Genomic_DNA"/>
</dbReference>
<gene>
    <name evidence="1" type="ORF">O3V59_22810</name>
</gene>
<protein>
    <submittedName>
        <fullName evidence="1">Uncharacterized protein</fullName>
    </submittedName>
</protein>
<dbReference type="AlphaFoldDB" id="A0A9X3Z5N1"/>
<accession>A0A9X3Z5N1</accession>
<dbReference type="RefSeq" id="WP_271141159.1">
    <property type="nucleotide sequence ID" value="NZ_JAPYYP010000112.1"/>
</dbReference>
<sequence length="48" mass="5314">MERALVEEALIELQNAQSNSKETGFSSPFLLTEPGFKEAGTLRTDTKK</sequence>
<evidence type="ECO:0000313" key="2">
    <source>
        <dbReference type="Proteomes" id="UP001151071"/>
    </source>
</evidence>